<evidence type="ECO:0000313" key="9">
    <source>
        <dbReference type="EMBL" id="AHC39847.1"/>
    </source>
</evidence>
<dbReference type="InterPro" id="IPR032678">
    <property type="entry name" value="tRNA-synt_1_cat_dom"/>
</dbReference>
<dbReference type="InterPro" id="IPR024909">
    <property type="entry name" value="Cys-tRNA/MSH_ligase"/>
</dbReference>
<protein>
    <submittedName>
        <fullName evidence="9">Cysteinyl-tRNA synthetase</fullName>
    </submittedName>
</protein>
<dbReference type="PANTHER" id="PTHR10890">
    <property type="entry name" value="CYSTEINYL-TRNA SYNTHETASE"/>
    <property type="match status" value="1"/>
</dbReference>
<keyword evidence="4" id="KW-0479">Metal-binding</keyword>
<feature type="domain" description="tRNA synthetases class I catalytic" evidence="8">
    <location>
        <begin position="19"/>
        <end position="299"/>
    </location>
</feature>
<reference evidence="9 10" key="1">
    <citation type="journal article" date="2014" name="Genome Announc.">
        <title>Complete Genome Sequence of Mycoplasma ovis Strain Michigan, a Hemoplasma of Sheep with Two Distinct 16S rRNA Genes.</title>
        <authorList>
            <person name="Deshuillers P.L."/>
            <person name="Santos A.P."/>
            <person name="do Nascimento N.C."/>
            <person name="Hampel J.A."/>
            <person name="Bergin I.L."/>
            <person name="Dyson M.C."/>
            <person name="Messick J.B."/>
        </authorList>
    </citation>
    <scope>NUCLEOTIDE SEQUENCE [LARGE SCALE GENOMIC DNA]</scope>
    <source>
        <strain evidence="9 10">Michigan</strain>
    </source>
</reference>
<dbReference type="InterPro" id="IPR014729">
    <property type="entry name" value="Rossmann-like_a/b/a_fold"/>
</dbReference>
<comment type="subunit">
    <text evidence="2">Monomer.</text>
</comment>
<evidence type="ECO:0000256" key="6">
    <source>
        <dbReference type="ARBA" id="ARBA00022833"/>
    </source>
</evidence>
<name>A0ABN4BLZ3_9MOLU</name>
<dbReference type="EMBL" id="CP006935">
    <property type="protein sequence ID" value="AHC39847.1"/>
    <property type="molecule type" value="Genomic_DNA"/>
</dbReference>
<accession>A0ABN4BLZ3</accession>
<keyword evidence="10" id="KW-1185">Reference proteome</keyword>
<evidence type="ECO:0000256" key="2">
    <source>
        <dbReference type="ARBA" id="ARBA00011245"/>
    </source>
</evidence>
<evidence type="ECO:0000256" key="1">
    <source>
        <dbReference type="ARBA" id="ARBA00001947"/>
    </source>
</evidence>
<dbReference type="Gene3D" id="3.40.50.620">
    <property type="entry name" value="HUPs"/>
    <property type="match status" value="1"/>
</dbReference>
<keyword evidence="3" id="KW-0436">Ligase</keyword>
<evidence type="ECO:0000256" key="3">
    <source>
        <dbReference type="ARBA" id="ARBA00022598"/>
    </source>
</evidence>
<keyword evidence="5" id="KW-0547">Nucleotide-binding</keyword>
<dbReference type="Pfam" id="PF01406">
    <property type="entry name" value="tRNA-synt_1e"/>
    <property type="match status" value="1"/>
</dbReference>
<dbReference type="PRINTS" id="PR00983">
    <property type="entry name" value="TRNASYNTHCYS"/>
</dbReference>
<dbReference type="SUPFAM" id="SSF47323">
    <property type="entry name" value="Anticodon-binding domain of a subclass of class I aminoacyl-tRNA synthetases"/>
    <property type="match status" value="1"/>
</dbReference>
<keyword evidence="7" id="KW-0067">ATP-binding</keyword>
<organism evidence="9 10">
    <name type="scientific">Mycoplasma ovis str. Michigan</name>
    <dbReference type="NCBI Taxonomy" id="1415773"/>
    <lineage>
        <taxon>Bacteria</taxon>
        <taxon>Bacillati</taxon>
        <taxon>Mycoplasmatota</taxon>
        <taxon>Mollicutes</taxon>
        <taxon>Mycoplasmataceae</taxon>
        <taxon>Mycoplasma</taxon>
    </lineage>
</organism>
<sequence>MPLKLFDSLSQTTKYLPKKQLITIYVCGPTLYNYLHLGNLRPIVIFDFLIRYLKYKNLDYKYIQNLTDIDEKIFISAKEKGLTSSELTSQYTNSFFHIYRKLNLIQPDLLPRVSEHISEIKWVINSLIARDQAYWDKPSQTIKFLQPTKDKSLNYFTSYEDQVSEEANFALWKENINSSEDYESPWFRGIPGWHVECFAMLNKYFELPITIHGGGVDLKFPHHENVNLLSRSACNCEIAEIWIHIGQVLNEAGKLSKSSNFSWKVEDCAKNYSWDLLRYIFLKAKYNKPQTITKTNLDNYWSEWKSFISALNYSRIILERERINEEFNEIHIKQLDQQIIDSLENDLNLPEILSLLEVWKQSLLNAIKLNHIQDMIFYRKKLSFHLNWLGFAVPKLNSEELNLARDWFDLVDSKDYQKADLIRAQLQEKIIIP</sequence>
<dbReference type="SUPFAM" id="SSF52374">
    <property type="entry name" value="Nucleotidylyl transferase"/>
    <property type="match status" value="1"/>
</dbReference>
<dbReference type="Proteomes" id="UP000018745">
    <property type="component" value="Chromosome"/>
</dbReference>
<keyword evidence="6" id="KW-0862">Zinc</keyword>
<evidence type="ECO:0000256" key="7">
    <source>
        <dbReference type="ARBA" id="ARBA00022840"/>
    </source>
</evidence>
<dbReference type="InterPro" id="IPR009080">
    <property type="entry name" value="tRNAsynth_Ia_anticodon-bd"/>
</dbReference>
<proteinExistence type="predicted"/>
<evidence type="ECO:0000256" key="5">
    <source>
        <dbReference type="ARBA" id="ARBA00022741"/>
    </source>
</evidence>
<evidence type="ECO:0000256" key="4">
    <source>
        <dbReference type="ARBA" id="ARBA00022723"/>
    </source>
</evidence>
<evidence type="ECO:0000259" key="8">
    <source>
        <dbReference type="Pfam" id="PF01406"/>
    </source>
</evidence>
<comment type="cofactor">
    <cofactor evidence="1">
        <name>Zn(2+)</name>
        <dbReference type="ChEBI" id="CHEBI:29105"/>
    </cofactor>
</comment>
<evidence type="ECO:0000313" key="10">
    <source>
        <dbReference type="Proteomes" id="UP000018745"/>
    </source>
</evidence>
<dbReference type="RefSeq" id="WP_024070993.1">
    <property type="nucleotide sequence ID" value="NC_023062.1"/>
</dbReference>
<dbReference type="PANTHER" id="PTHR10890:SF3">
    <property type="entry name" value="CYSTEINE--TRNA LIGASE, CYTOPLASMIC"/>
    <property type="match status" value="1"/>
</dbReference>
<dbReference type="Gene3D" id="1.20.120.1910">
    <property type="entry name" value="Cysteine-tRNA ligase, C-terminal anti-codon recognition domain"/>
    <property type="match status" value="1"/>
</dbReference>
<gene>
    <name evidence="9" type="ORF">OVS_01015</name>
</gene>